<organism evidence="6 7">
    <name type="scientific">Brachionus plicatilis</name>
    <name type="common">Marine rotifer</name>
    <name type="synonym">Brachionus muelleri</name>
    <dbReference type="NCBI Taxonomy" id="10195"/>
    <lineage>
        <taxon>Eukaryota</taxon>
        <taxon>Metazoa</taxon>
        <taxon>Spiralia</taxon>
        <taxon>Gnathifera</taxon>
        <taxon>Rotifera</taxon>
        <taxon>Eurotatoria</taxon>
        <taxon>Monogononta</taxon>
        <taxon>Pseudotrocha</taxon>
        <taxon>Ploima</taxon>
        <taxon>Brachionidae</taxon>
        <taxon>Brachionus</taxon>
    </lineage>
</organism>
<sequence length="279" mass="32140">MTEGLDGAIQKEIKFQKANFNRLLEIDLRQDAILLSGILAYKGYPCNVTCQNQGVCIPRFNTFECKCLEGFSGKMCQRVNGRSIRNHLEVKKNSPQSIYFDGHTEMLLNEKTNDFSKIQSMIRFEIVFRPKSQNGLILFTGNNQFESYLYLALINGKLEYSFSLPNQKQTFYFQSKKKISKNFWSSVNYIGYGNLVTDGFIRLGGYRKIPSRLRKFLKIGFRGCIKEFKVDNKLINLIENNLNENFYPNLCSLVTFEIGMYPVSPSTLQPTRPSGRITI</sequence>
<dbReference type="SMART" id="SM00282">
    <property type="entry name" value="LamG"/>
    <property type="match status" value="1"/>
</dbReference>
<feature type="domain" description="EGF-like" evidence="5">
    <location>
        <begin position="42"/>
        <end position="77"/>
    </location>
</feature>
<feature type="domain" description="Laminin G" evidence="4">
    <location>
        <begin position="97"/>
        <end position="251"/>
    </location>
</feature>
<dbReference type="GO" id="GO:0005509">
    <property type="term" value="F:calcium ion binding"/>
    <property type="evidence" value="ECO:0007669"/>
    <property type="project" value="InterPro"/>
</dbReference>
<dbReference type="InterPro" id="IPR001881">
    <property type="entry name" value="EGF-like_Ca-bd_dom"/>
</dbReference>
<dbReference type="SMART" id="SM00179">
    <property type="entry name" value="EGF_CA"/>
    <property type="match status" value="1"/>
</dbReference>
<dbReference type="InterPro" id="IPR050372">
    <property type="entry name" value="Neurexin-related_CASP"/>
</dbReference>
<dbReference type="Gene3D" id="2.60.120.200">
    <property type="match status" value="2"/>
</dbReference>
<dbReference type="InterPro" id="IPR013320">
    <property type="entry name" value="ConA-like_dom_sf"/>
</dbReference>
<protein>
    <submittedName>
        <fullName evidence="6">Agrin</fullName>
    </submittedName>
</protein>
<dbReference type="PROSITE" id="PS50026">
    <property type="entry name" value="EGF_3"/>
    <property type="match status" value="1"/>
</dbReference>
<dbReference type="PANTHER" id="PTHR15036:SF85">
    <property type="entry name" value="SP2353, ISOFORM A"/>
    <property type="match status" value="1"/>
</dbReference>
<gene>
    <name evidence="6" type="ORF">BpHYR1_039737</name>
</gene>
<evidence type="ECO:0000256" key="1">
    <source>
        <dbReference type="ARBA" id="ARBA00023157"/>
    </source>
</evidence>
<name>A0A3M7T644_BRAPC</name>
<dbReference type="CDD" id="cd00110">
    <property type="entry name" value="LamG"/>
    <property type="match status" value="1"/>
</dbReference>
<dbReference type="GO" id="GO:0016020">
    <property type="term" value="C:membrane"/>
    <property type="evidence" value="ECO:0007669"/>
    <property type="project" value="UniProtKB-SubCell"/>
</dbReference>
<evidence type="ECO:0000313" key="7">
    <source>
        <dbReference type="Proteomes" id="UP000276133"/>
    </source>
</evidence>
<dbReference type="SMART" id="SM00181">
    <property type="entry name" value="EGF"/>
    <property type="match status" value="1"/>
</dbReference>
<dbReference type="Gene3D" id="2.10.25.10">
    <property type="entry name" value="Laminin"/>
    <property type="match status" value="1"/>
</dbReference>
<comment type="caution">
    <text evidence="6">The sequence shown here is derived from an EMBL/GenBank/DDBJ whole genome shotgun (WGS) entry which is preliminary data.</text>
</comment>
<feature type="disulfide bond" evidence="3">
    <location>
        <begin position="224"/>
        <end position="251"/>
    </location>
</feature>
<dbReference type="EMBL" id="REGN01000224">
    <property type="protein sequence ID" value="RNA43441.1"/>
    <property type="molecule type" value="Genomic_DNA"/>
</dbReference>
<dbReference type="InterPro" id="IPR000742">
    <property type="entry name" value="EGF"/>
</dbReference>
<dbReference type="Proteomes" id="UP000276133">
    <property type="component" value="Unassembled WGS sequence"/>
</dbReference>
<dbReference type="PROSITE" id="PS00022">
    <property type="entry name" value="EGF_1"/>
    <property type="match status" value="1"/>
</dbReference>
<dbReference type="PROSITE" id="PS50025">
    <property type="entry name" value="LAM_G_DOMAIN"/>
    <property type="match status" value="1"/>
</dbReference>
<evidence type="ECO:0000256" key="3">
    <source>
        <dbReference type="PROSITE-ProRule" id="PRU00122"/>
    </source>
</evidence>
<dbReference type="PROSITE" id="PS01186">
    <property type="entry name" value="EGF_2"/>
    <property type="match status" value="1"/>
</dbReference>
<evidence type="ECO:0000259" key="4">
    <source>
        <dbReference type="PROSITE" id="PS50025"/>
    </source>
</evidence>
<feature type="disulfide bond" evidence="2">
    <location>
        <begin position="67"/>
        <end position="76"/>
    </location>
</feature>
<dbReference type="Pfam" id="PF00008">
    <property type="entry name" value="EGF"/>
    <property type="match status" value="1"/>
</dbReference>
<evidence type="ECO:0000259" key="5">
    <source>
        <dbReference type="PROSITE" id="PS50026"/>
    </source>
</evidence>
<evidence type="ECO:0000313" key="6">
    <source>
        <dbReference type="EMBL" id="RNA43441.1"/>
    </source>
</evidence>
<proteinExistence type="predicted"/>
<evidence type="ECO:0000256" key="2">
    <source>
        <dbReference type="PROSITE-ProRule" id="PRU00076"/>
    </source>
</evidence>
<dbReference type="CDD" id="cd00054">
    <property type="entry name" value="EGF_CA"/>
    <property type="match status" value="1"/>
</dbReference>
<dbReference type="SUPFAM" id="SSF49899">
    <property type="entry name" value="Concanavalin A-like lectins/glucanases"/>
    <property type="match status" value="1"/>
</dbReference>
<comment type="caution">
    <text evidence="2">Lacks conserved residue(s) required for the propagation of feature annotation.</text>
</comment>
<feature type="disulfide bond" evidence="2">
    <location>
        <begin position="46"/>
        <end position="56"/>
    </location>
</feature>
<dbReference type="STRING" id="10195.A0A3M7T644"/>
<keyword evidence="2" id="KW-0245">EGF-like domain</keyword>
<accession>A0A3M7T644</accession>
<keyword evidence="7" id="KW-1185">Reference proteome</keyword>
<keyword evidence="1 2" id="KW-1015">Disulfide bond</keyword>
<dbReference type="PANTHER" id="PTHR15036">
    <property type="entry name" value="PIKACHURIN-LIKE PROTEIN"/>
    <property type="match status" value="1"/>
</dbReference>
<dbReference type="Pfam" id="PF00054">
    <property type="entry name" value="Laminin_G_1"/>
    <property type="match status" value="1"/>
</dbReference>
<dbReference type="InterPro" id="IPR001791">
    <property type="entry name" value="Laminin_G"/>
</dbReference>
<dbReference type="AlphaFoldDB" id="A0A3M7T644"/>
<dbReference type="OrthoDB" id="6411323at2759"/>
<reference evidence="6 7" key="1">
    <citation type="journal article" date="2018" name="Sci. Rep.">
        <title>Genomic signatures of local adaptation to the degree of environmental predictability in rotifers.</title>
        <authorList>
            <person name="Franch-Gras L."/>
            <person name="Hahn C."/>
            <person name="Garcia-Roger E.M."/>
            <person name="Carmona M.J."/>
            <person name="Serra M."/>
            <person name="Gomez A."/>
        </authorList>
    </citation>
    <scope>NUCLEOTIDE SEQUENCE [LARGE SCALE GENOMIC DNA]</scope>
    <source>
        <strain evidence="6">HYR1</strain>
    </source>
</reference>